<keyword evidence="2" id="KW-1185">Reference proteome</keyword>
<sequence length="253" mass="26544">MPKNARGFSWTTGIALACVALTACGPTGESSVKKESTSYTYKGEKLTIRAGNSDVLLRSADDGDTVRVNRTLEGKAGDDDNSRWSLTGSTLSLETHCNGISTSCAARYTVTLPKNIAVHLVSSNGKVRSTGLAQEQEIESSNAPVTVEGASGKARLTVRGGNAEATGIASGEFSAETRDGRLKVVFAKPPRKVSTVTVNGNANVTLPPGSDRYRIGITAENGQANSSVTDTKGAERTVKVHSQNGNARIDREE</sequence>
<evidence type="ECO:0000313" key="1">
    <source>
        <dbReference type="EMBL" id="OON72934.1"/>
    </source>
</evidence>
<dbReference type="RefSeq" id="WP_077972805.1">
    <property type="nucleotide sequence ID" value="NZ_CP045178.1"/>
</dbReference>
<dbReference type="AlphaFoldDB" id="A0A1V4A2L3"/>
<protein>
    <recommendedName>
        <fullName evidence="3">Adhesin domain-containing protein</fullName>
    </recommendedName>
</protein>
<proteinExistence type="predicted"/>
<dbReference type="OrthoDB" id="5243271at2"/>
<accession>A0A1V4A2L3</accession>
<dbReference type="EMBL" id="MVFC01000034">
    <property type="protein sequence ID" value="OON72934.1"/>
    <property type="molecule type" value="Genomic_DNA"/>
</dbReference>
<evidence type="ECO:0008006" key="3">
    <source>
        <dbReference type="Google" id="ProtNLM"/>
    </source>
</evidence>
<name>A0A1V4A2L3_9ACTN</name>
<reference evidence="1 2" key="1">
    <citation type="submission" date="2017-02" db="EMBL/GenBank/DDBJ databases">
        <title>Draft Genome Sequence of Streptomyces tsukubaensis F601, a Producer of the immunosuppressant tacrolimus FK506.</title>
        <authorList>
            <person name="Zong G."/>
            <person name="Zhong C."/>
            <person name="Fu J."/>
            <person name="Qin R."/>
            <person name="Cao G."/>
        </authorList>
    </citation>
    <scope>NUCLEOTIDE SEQUENCE [LARGE SCALE GENOMIC DNA]</scope>
    <source>
        <strain evidence="1 2">F601</strain>
    </source>
</reference>
<gene>
    <name evidence="1" type="ORF">B1H18_28425</name>
</gene>
<dbReference type="PROSITE" id="PS51257">
    <property type="entry name" value="PROKAR_LIPOPROTEIN"/>
    <property type="match status" value="1"/>
</dbReference>
<comment type="caution">
    <text evidence="1">The sequence shown here is derived from an EMBL/GenBank/DDBJ whole genome shotgun (WGS) entry which is preliminary data.</text>
</comment>
<dbReference type="STRING" id="83656.B1H18_28425"/>
<dbReference type="Proteomes" id="UP000190539">
    <property type="component" value="Unassembled WGS sequence"/>
</dbReference>
<evidence type="ECO:0000313" key="2">
    <source>
        <dbReference type="Proteomes" id="UP000190539"/>
    </source>
</evidence>
<organism evidence="1 2">
    <name type="scientific">Streptomyces tsukubensis</name>
    <dbReference type="NCBI Taxonomy" id="83656"/>
    <lineage>
        <taxon>Bacteria</taxon>
        <taxon>Bacillati</taxon>
        <taxon>Actinomycetota</taxon>
        <taxon>Actinomycetes</taxon>
        <taxon>Kitasatosporales</taxon>
        <taxon>Streptomycetaceae</taxon>
        <taxon>Streptomyces</taxon>
    </lineage>
</organism>